<feature type="region of interest" description="Disordered" evidence="1">
    <location>
        <begin position="462"/>
        <end position="482"/>
    </location>
</feature>
<feature type="transmembrane region" description="Helical" evidence="2">
    <location>
        <begin position="238"/>
        <end position="257"/>
    </location>
</feature>
<keyword evidence="2" id="KW-0472">Membrane</keyword>
<proteinExistence type="predicted"/>
<keyword evidence="2" id="KW-0812">Transmembrane</keyword>
<dbReference type="AlphaFoldDB" id="A0A6A6RTH2"/>
<feature type="transmembrane region" description="Helical" evidence="2">
    <location>
        <begin position="206"/>
        <end position="226"/>
    </location>
</feature>
<dbReference type="OrthoDB" id="5417811at2759"/>
<feature type="region of interest" description="Disordered" evidence="1">
    <location>
        <begin position="306"/>
        <end position="332"/>
    </location>
</feature>
<reference evidence="3" key="1">
    <citation type="journal article" date="2020" name="Stud. Mycol.">
        <title>101 Dothideomycetes genomes: a test case for predicting lifestyles and emergence of pathogens.</title>
        <authorList>
            <person name="Haridas S."/>
            <person name="Albert R."/>
            <person name="Binder M."/>
            <person name="Bloem J."/>
            <person name="Labutti K."/>
            <person name="Salamov A."/>
            <person name="Andreopoulos B."/>
            <person name="Baker S."/>
            <person name="Barry K."/>
            <person name="Bills G."/>
            <person name="Bluhm B."/>
            <person name="Cannon C."/>
            <person name="Castanera R."/>
            <person name="Culley D."/>
            <person name="Daum C."/>
            <person name="Ezra D."/>
            <person name="Gonzalez J."/>
            <person name="Henrissat B."/>
            <person name="Kuo A."/>
            <person name="Liang C."/>
            <person name="Lipzen A."/>
            <person name="Lutzoni F."/>
            <person name="Magnuson J."/>
            <person name="Mondo S."/>
            <person name="Nolan M."/>
            <person name="Ohm R."/>
            <person name="Pangilinan J."/>
            <person name="Park H.-J."/>
            <person name="Ramirez L."/>
            <person name="Alfaro M."/>
            <person name="Sun H."/>
            <person name="Tritt A."/>
            <person name="Yoshinaga Y."/>
            <person name="Zwiers L.-H."/>
            <person name="Turgeon B."/>
            <person name="Goodwin S."/>
            <person name="Spatafora J."/>
            <person name="Crous P."/>
            <person name="Grigoriev I."/>
        </authorList>
    </citation>
    <scope>NUCLEOTIDE SEQUENCE</scope>
    <source>
        <strain evidence="3">CBS 473.64</strain>
    </source>
</reference>
<feature type="compositionally biased region" description="Basic residues" evidence="1">
    <location>
        <begin position="163"/>
        <end position="173"/>
    </location>
</feature>
<feature type="region of interest" description="Disordered" evidence="1">
    <location>
        <begin position="129"/>
        <end position="176"/>
    </location>
</feature>
<feature type="compositionally biased region" description="Low complexity" evidence="1">
    <location>
        <begin position="364"/>
        <end position="382"/>
    </location>
</feature>
<keyword evidence="2" id="KW-1133">Transmembrane helix</keyword>
<feature type="compositionally biased region" description="Polar residues" evidence="1">
    <location>
        <begin position="383"/>
        <end position="405"/>
    </location>
</feature>
<keyword evidence="4" id="KW-1185">Reference proteome</keyword>
<protein>
    <submittedName>
        <fullName evidence="3">Uncharacterized protein</fullName>
    </submittedName>
</protein>
<sequence length="482" mass="52441">MPVPQLFKGSPRPDQPDQPHQPDQTPAVDASPALPSNVRSMTNGSSVYSQSPNPNSNTTTPKIPFLGRFRREQPPSPLVIPNGNDPPRDSQDSRSPLQAHRPHTAGSYVRTIAPLQDSREAQTVYNGEQQALDRHPADVPLDYSGNGAPDAQPGETTEEINERRRRRRRHRRRRDEPRDDAWIRRRNGGRGTCLQNVRGAAARGKLMASAISGTFLVTVLAIYLALALSRSNLGQEVHVLFIMIVLGTTIFFCHSLIRLCMLIIHPPLYDEATHPSIPNMSGPEGFRPIRPIQVHLARDEDLDDYDAERADDGSAPTTNDGENEAIREKALAPPPPAYGLWRSSVRVDPNLLHWQRVENQALPGGAASRSTSALSATSGRSRNLSVMSASPVANSTRSSASSHGTAATDASGLDQRSGPRPPSYASEDGVSYIVEAAPRSVAPSPTGLADVHPAWRPGLEVGEVPMDEWPRRDDEADVVGGR</sequence>
<accession>A0A6A6RTH2</accession>
<feature type="region of interest" description="Disordered" evidence="1">
    <location>
        <begin position="363"/>
        <end position="427"/>
    </location>
</feature>
<evidence type="ECO:0000256" key="1">
    <source>
        <dbReference type="SAM" id="MobiDB-lite"/>
    </source>
</evidence>
<feature type="compositionally biased region" description="Polar residues" evidence="1">
    <location>
        <begin position="37"/>
        <end position="61"/>
    </location>
</feature>
<evidence type="ECO:0000313" key="3">
    <source>
        <dbReference type="EMBL" id="KAF2638312.1"/>
    </source>
</evidence>
<feature type="region of interest" description="Disordered" evidence="1">
    <location>
        <begin position="1"/>
        <end position="110"/>
    </location>
</feature>
<organism evidence="3 4">
    <name type="scientific">Massarina eburnea CBS 473.64</name>
    <dbReference type="NCBI Taxonomy" id="1395130"/>
    <lineage>
        <taxon>Eukaryota</taxon>
        <taxon>Fungi</taxon>
        <taxon>Dikarya</taxon>
        <taxon>Ascomycota</taxon>
        <taxon>Pezizomycotina</taxon>
        <taxon>Dothideomycetes</taxon>
        <taxon>Pleosporomycetidae</taxon>
        <taxon>Pleosporales</taxon>
        <taxon>Massarineae</taxon>
        <taxon>Massarinaceae</taxon>
        <taxon>Massarina</taxon>
    </lineage>
</organism>
<dbReference type="EMBL" id="MU006790">
    <property type="protein sequence ID" value="KAF2638312.1"/>
    <property type="molecule type" value="Genomic_DNA"/>
</dbReference>
<name>A0A6A6RTH2_9PLEO</name>
<gene>
    <name evidence="3" type="ORF">P280DRAFT_80886</name>
</gene>
<evidence type="ECO:0000256" key="2">
    <source>
        <dbReference type="SAM" id="Phobius"/>
    </source>
</evidence>
<dbReference type="Proteomes" id="UP000799753">
    <property type="component" value="Unassembled WGS sequence"/>
</dbReference>
<evidence type="ECO:0000313" key="4">
    <source>
        <dbReference type="Proteomes" id="UP000799753"/>
    </source>
</evidence>